<keyword evidence="7 8" id="KW-0472">Membrane</keyword>
<dbReference type="NCBIfam" id="TIGR01625">
    <property type="entry name" value="YidE_YbjL_dupl"/>
    <property type="match status" value="2"/>
</dbReference>
<evidence type="ECO:0000259" key="9">
    <source>
        <dbReference type="PROSITE" id="PS51202"/>
    </source>
</evidence>
<evidence type="ECO:0000256" key="7">
    <source>
        <dbReference type="ARBA" id="ARBA00023136"/>
    </source>
</evidence>
<dbReference type="Pfam" id="PF06826">
    <property type="entry name" value="Asp-Al_Ex"/>
    <property type="match status" value="2"/>
</dbReference>
<evidence type="ECO:0000256" key="6">
    <source>
        <dbReference type="ARBA" id="ARBA00022989"/>
    </source>
</evidence>
<comment type="subcellular location">
    <subcellularLocation>
        <location evidence="1">Cell membrane</location>
        <topology evidence="1">Multi-pass membrane protein</topology>
    </subcellularLocation>
</comment>
<feature type="transmembrane region" description="Helical" evidence="8">
    <location>
        <begin position="472"/>
        <end position="492"/>
    </location>
</feature>
<feature type="transmembrane region" description="Helical" evidence="8">
    <location>
        <begin position="92"/>
        <end position="114"/>
    </location>
</feature>
<dbReference type="PANTHER" id="PTHR30445">
    <property type="entry name" value="K(+)_H(+) ANTIPORTER SUBUNIT KHTT"/>
    <property type="match status" value="1"/>
</dbReference>
<proteinExistence type="inferred from homology"/>
<feature type="transmembrane region" description="Helical" evidence="8">
    <location>
        <begin position="535"/>
        <end position="556"/>
    </location>
</feature>
<feature type="transmembrane region" description="Helical" evidence="8">
    <location>
        <begin position="408"/>
        <end position="427"/>
    </location>
</feature>
<dbReference type="GO" id="GO:0005886">
    <property type="term" value="C:plasma membrane"/>
    <property type="evidence" value="ECO:0007669"/>
    <property type="project" value="UniProtKB-SubCell"/>
</dbReference>
<comment type="caution">
    <text evidence="10">The sequence shown here is derived from an EMBL/GenBank/DDBJ whole genome shotgun (WGS) entry which is preliminary data.</text>
</comment>
<feature type="domain" description="RCK C-terminal" evidence="9">
    <location>
        <begin position="205"/>
        <end position="290"/>
    </location>
</feature>
<keyword evidence="5 8" id="KW-0812">Transmembrane</keyword>
<keyword evidence="11" id="KW-1185">Reference proteome</keyword>
<feature type="transmembrane region" description="Helical" evidence="8">
    <location>
        <begin position="37"/>
        <end position="58"/>
    </location>
</feature>
<evidence type="ECO:0000256" key="5">
    <source>
        <dbReference type="ARBA" id="ARBA00022692"/>
    </source>
</evidence>
<evidence type="ECO:0000256" key="2">
    <source>
        <dbReference type="ARBA" id="ARBA00009854"/>
    </source>
</evidence>
<dbReference type="EMBL" id="QMIE01000016">
    <property type="protein sequence ID" value="TVM15543.1"/>
    <property type="molecule type" value="Genomic_DNA"/>
</dbReference>
<evidence type="ECO:0000256" key="3">
    <source>
        <dbReference type="ARBA" id="ARBA00022448"/>
    </source>
</evidence>
<dbReference type="InterPro" id="IPR006512">
    <property type="entry name" value="YidE_YbjL"/>
</dbReference>
<dbReference type="GO" id="GO:0006813">
    <property type="term" value="P:potassium ion transport"/>
    <property type="evidence" value="ECO:0007669"/>
    <property type="project" value="InterPro"/>
</dbReference>
<keyword evidence="4" id="KW-1003">Cell membrane</keyword>
<dbReference type="PROSITE" id="PS51202">
    <property type="entry name" value="RCK_C"/>
    <property type="match status" value="2"/>
</dbReference>
<comment type="similarity">
    <text evidence="2">Belongs to the AAE transporter (TC 2.A.81) family.</text>
</comment>
<dbReference type="AlphaFoldDB" id="A0A7M3MBH8"/>
<evidence type="ECO:0000256" key="4">
    <source>
        <dbReference type="ARBA" id="ARBA00022475"/>
    </source>
</evidence>
<feature type="transmembrane region" description="Helical" evidence="8">
    <location>
        <begin position="64"/>
        <end position="85"/>
    </location>
</feature>
<dbReference type="PANTHER" id="PTHR30445:SF10">
    <property type="entry name" value="TRANSPORT PROTEIN YBJL-RELATED"/>
    <property type="match status" value="1"/>
</dbReference>
<sequence length="557" mass="59374">MEIDLFDLLSTSHLLVLFLVLGFGYLIGNIRIGTFRLGATAGVLLAGLAFGHMGLGGASPAQEIGFILFIYSVGLQAGPRFFSVFLQDGLKYVSLAVVVAVTSVVVAVFLAQAVGFSAGHTAGLLAGALTSTPTLAAAQDAVKSGLAPIPEGLTAFDMSQQISIGYAITYIFGLIGLILFVKWIPMLLRIELKDEAKKLGRERRFRTEEPDPEKPEMHMVRAYKVENPDVVGKRLDQLTFCKGTMCVFQELKRGDEVLKPTAATVIEQGDKISVAGSMEKLARLEKHLGEEVKDADLFTSPIETIDVVITHQDAAGKSLADLHILSRFGCYVTRITRSQIKLPVSPDMILEKGDVVRVTGMRHRLAELVPLLGHEERNIVETDLLTFAFGIAGGILLGKITLTVGAVHLSLGSAGGLLFSGILVGFLRSMHPTFGRVPPAARWVFMEFGLMLFMAGVGLKAGGGILDALLSVGPSMFLCGIMVTTAPVLVGYAFGRKVLKFNPALLLGALTGAMTSTPALNIVTERAGSHLPALGYAGTYAFANVFLALAGTLILLF</sequence>
<dbReference type="InterPro" id="IPR006037">
    <property type="entry name" value="RCK_C"/>
</dbReference>
<evidence type="ECO:0000313" key="10">
    <source>
        <dbReference type="EMBL" id="TVM15543.1"/>
    </source>
</evidence>
<evidence type="ECO:0000256" key="1">
    <source>
        <dbReference type="ARBA" id="ARBA00004651"/>
    </source>
</evidence>
<protein>
    <submittedName>
        <fullName evidence="10">Transporter</fullName>
    </submittedName>
</protein>
<feature type="transmembrane region" description="Helical" evidence="8">
    <location>
        <begin position="12"/>
        <end position="30"/>
    </location>
</feature>
<feature type="domain" description="RCK C-terminal" evidence="9">
    <location>
        <begin position="292"/>
        <end position="374"/>
    </location>
</feature>
<dbReference type="Gene3D" id="3.30.70.1450">
    <property type="entry name" value="Regulator of K+ conductance, C-terminal domain"/>
    <property type="match status" value="2"/>
</dbReference>
<name>A0A7M3MBH8_9BACT</name>
<keyword evidence="6 8" id="KW-1133">Transmembrane helix</keyword>
<feature type="transmembrane region" description="Helical" evidence="8">
    <location>
        <begin position="164"/>
        <end position="184"/>
    </location>
</feature>
<gene>
    <name evidence="10" type="ORF">DPQ33_15195</name>
</gene>
<evidence type="ECO:0000313" key="11">
    <source>
        <dbReference type="Proteomes" id="UP000448292"/>
    </source>
</evidence>
<dbReference type="SUPFAM" id="SSF116726">
    <property type="entry name" value="TrkA C-terminal domain-like"/>
    <property type="match status" value="2"/>
</dbReference>
<dbReference type="RefSeq" id="WP_144304065.1">
    <property type="nucleotide sequence ID" value="NZ_QMIE01000016.1"/>
</dbReference>
<dbReference type="Proteomes" id="UP000448292">
    <property type="component" value="Unassembled WGS sequence"/>
</dbReference>
<feature type="transmembrane region" description="Helical" evidence="8">
    <location>
        <begin position="384"/>
        <end position="402"/>
    </location>
</feature>
<dbReference type="InterPro" id="IPR050144">
    <property type="entry name" value="AAE_transporter"/>
</dbReference>
<dbReference type="Pfam" id="PF02080">
    <property type="entry name" value="TrkA_C"/>
    <property type="match status" value="2"/>
</dbReference>
<dbReference type="OrthoDB" id="9155749at2"/>
<evidence type="ECO:0000256" key="8">
    <source>
        <dbReference type="SAM" id="Phobius"/>
    </source>
</evidence>
<organism evidence="10 11">
    <name type="scientific">Oceanidesulfovibrio indonesiensis</name>
    <dbReference type="NCBI Taxonomy" id="54767"/>
    <lineage>
        <taxon>Bacteria</taxon>
        <taxon>Pseudomonadati</taxon>
        <taxon>Thermodesulfobacteriota</taxon>
        <taxon>Desulfovibrionia</taxon>
        <taxon>Desulfovibrionales</taxon>
        <taxon>Desulfovibrionaceae</taxon>
        <taxon>Oceanidesulfovibrio</taxon>
    </lineage>
</organism>
<dbReference type="GO" id="GO:0008324">
    <property type="term" value="F:monoatomic cation transmembrane transporter activity"/>
    <property type="evidence" value="ECO:0007669"/>
    <property type="project" value="InterPro"/>
</dbReference>
<keyword evidence="3" id="KW-0813">Transport</keyword>
<dbReference type="InterPro" id="IPR036721">
    <property type="entry name" value="RCK_C_sf"/>
</dbReference>
<reference evidence="10 11" key="1">
    <citation type="submission" date="2018-06" db="EMBL/GenBank/DDBJ databases">
        <title>Complete genome of Desulfovibrio indonesiensis P37SLT.</title>
        <authorList>
            <person name="Crispim J.S."/>
            <person name="Vidigal P.M.P."/>
            <person name="Silva L.C.F."/>
            <person name="Laguardia C.N."/>
            <person name="Araujo L.C."/>
            <person name="Dias R.S."/>
            <person name="Sousa M.P."/>
            <person name="Paula S.O."/>
            <person name="Silva C."/>
        </authorList>
    </citation>
    <scope>NUCLEOTIDE SEQUENCE [LARGE SCALE GENOMIC DNA]</scope>
    <source>
        <strain evidence="10 11">P37SLT</strain>
    </source>
</reference>
<accession>A0A7M3MBH8</accession>
<feature type="transmembrane region" description="Helical" evidence="8">
    <location>
        <begin position="504"/>
        <end position="523"/>
    </location>
</feature>